<keyword evidence="3" id="KW-1185">Reference proteome</keyword>
<feature type="transmembrane region" description="Helical" evidence="1">
    <location>
        <begin position="80"/>
        <end position="101"/>
    </location>
</feature>
<organism evidence="2 3">
    <name type="scientific">Chondromyces crocatus</name>
    <dbReference type="NCBI Taxonomy" id="52"/>
    <lineage>
        <taxon>Bacteria</taxon>
        <taxon>Pseudomonadati</taxon>
        <taxon>Myxococcota</taxon>
        <taxon>Polyangia</taxon>
        <taxon>Polyangiales</taxon>
        <taxon>Polyangiaceae</taxon>
        <taxon>Chondromyces</taxon>
    </lineage>
</organism>
<dbReference type="Proteomes" id="UP000067626">
    <property type="component" value="Chromosome"/>
</dbReference>
<keyword evidence="1" id="KW-0472">Membrane</keyword>
<gene>
    <name evidence="2" type="ORF">CMC5_033140</name>
</gene>
<dbReference type="EMBL" id="CP012159">
    <property type="protein sequence ID" value="AKT39167.1"/>
    <property type="molecule type" value="Genomic_DNA"/>
</dbReference>
<keyword evidence="1" id="KW-0812">Transmembrane</keyword>
<dbReference type="OrthoDB" id="5517993at2"/>
<dbReference type="AlphaFoldDB" id="A0A0K1EEQ7"/>
<feature type="transmembrane region" description="Helical" evidence="1">
    <location>
        <begin position="56"/>
        <end position="74"/>
    </location>
</feature>
<keyword evidence="1" id="KW-1133">Transmembrane helix</keyword>
<evidence type="ECO:0000313" key="2">
    <source>
        <dbReference type="EMBL" id="AKT39167.1"/>
    </source>
</evidence>
<dbReference type="RefSeq" id="WP_050431301.1">
    <property type="nucleotide sequence ID" value="NZ_CP012159.1"/>
</dbReference>
<proteinExistence type="predicted"/>
<evidence type="ECO:0000256" key="1">
    <source>
        <dbReference type="SAM" id="Phobius"/>
    </source>
</evidence>
<evidence type="ECO:0000313" key="3">
    <source>
        <dbReference type="Proteomes" id="UP000067626"/>
    </source>
</evidence>
<name>A0A0K1EEQ7_CHOCO</name>
<accession>A0A0K1EEQ7</accession>
<feature type="transmembrane region" description="Helical" evidence="1">
    <location>
        <begin position="22"/>
        <end position="44"/>
    </location>
</feature>
<reference evidence="2 3" key="1">
    <citation type="submission" date="2015-07" db="EMBL/GenBank/DDBJ databases">
        <title>Genome analysis of myxobacterium Chondromyces crocatus Cm c5 reveals a high potential for natural compound synthesis and the genetic basis for the loss of fruiting body formation.</title>
        <authorList>
            <person name="Zaburannyi N."/>
            <person name="Bunk B."/>
            <person name="Maier J."/>
            <person name="Overmann J."/>
            <person name="Mueller R."/>
        </authorList>
    </citation>
    <scope>NUCLEOTIDE SEQUENCE [LARGE SCALE GENOMIC DNA]</scope>
    <source>
        <strain evidence="2 3">Cm c5</strain>
    </source>
</reference>
<protein>
    <submittedName>
        <fullName evidence="2">Uncharacterized protein</fullName>
    </submittedName>
</protein>
<sequence length="140" mass="14764">MDYEPGDPIPQGYALATRPSRALGLAGLLTLGTPYLFSLTVATITLLSGEQDGRTAPLLIPVAGPFIAIETLGAERAGAFWLAADGVMQTLGVLLLAAAFAHEDVYLKRQGHASRETALDVALRPEVQLGFGGGSVRWQF</sequence>
<dbReference type="KEGG" id="ccro:CMC5_033140"/>